<dbReference type="AlphaFoldDB" id="A0A672JBM2"/>
<feature type="region of interest" description="Disordered" evidence="1">
    <location>
        <begin position="221"/>
        <end position="314"/>
    </location>
</feature>
<reference evidence="3" key="1">
    <citation type="submission" date="2019-06" db="EMBL/GenBank/DDBJ databases">
        <authorList>
            <consortium name="Wellcome Sanger Institute Data Sharing"/>
        </authorList>
    </citation>
    <scope>NUCLEOTIDE SEQUENCE [LARGE SCALE GENOMIC DNA]</scope>
</reference>
<organism evidence="3 4">
    <name type="scientific">Salarias fasciatus</name>
    <name type="common">Jewelled blenny</name>
    <name type="synonym">Blennius fasciatus</name>
    <dbReference type="NCBI Taxonomy" id="181472"/>
    <lineage>
        <taxon>Eukaryota</taxon>
        <taxon>Metazoa</taxon>
        <taxon>Chordata</taxon>
        <taxon>Craniata</taxon>
        <taxon>Vertebrata</taxon>
        <taxon>Euteleostomi</taxon>
        <taxon>Actinopterygii</taxon>
        <taxon>Neopterygii</taxon>
        <taxon>Teleostei</taxon>
        <taxon>Neoteleostei</taxon>
        <taxon>Acanthomorphata</taxon>
        <taxon>Ovalentaria</taxon>
        <taxon>Blenniimorphae</taxon>
        <taxon>Blenniiformes</taxon>
        <taxon>Blennioidei</taxon>
        <taxon>Blenniidae</taxon>
        <taxon>Salariinae</taxon>
        <taxon>Salarias</taxon>
    </lineage>
</organism>
<evidence type="ECO:0000313" key="3">
    <source>
        <dbReference type="Ensembl" id="ENSSFAP00005050450.1"/>
    </source>
</evidence>
<keyword evidence="4" id="KW-1185">Reference proteome</keyword>
<dbReference type="OMA" id="LRLPWIC"/>
<feature type="compositionally biased region" description="Low complexity" evidence="1">
    <location>
        <begin position="232"/>
        <end position="244"/>
    </location>
</feature>
<accession>A0A672JBM2</accession>
<reference evidence="3" key="3">
    <citation type="submission" date="2025-09" db="UniProtKB">
        <authorList>
            <consortium name="Ensembl"/>
        </authorList>
    </citation>
    <scope>IDENTIFICATION</scope>
</reference>
<dbReference type="PANTHER" id="PTHR32094">
    <property type="entry name" value="FANCONI ANEMIA GROUP E PROTEIN"/>
    <property type="match status" value="1"/>
</dbReference>
<dbReference type="PANTHER" id="PTHR32094:SF5">
    <property type="entry name" value="FANCONI ANEMIA GROUP E PROTEIN"/>
    <property type="match status" value="1"/>
</dbReference>
<evidence type="ECO:0000256" key="1">
    <source>
        <dbReference type="SAM" id="MobiDB-lite"/>
    </source>
</evidence>
<dbReference type="InterPro" id="IPR021025">
    <property type="entry name" value="Fanconi_anaemia_gr_E_prot_C"/>
</dbReference>
<name>A0A672JBM2_SALFA</name>
<proteinExistence type="predicted"/>
<gene>
    <name evidence="3" type="primary">fance</name>
</gene>
<dbReference type="GO" id="GO:0036297">
    <property type="term" value="P:interstrand cross-link repair"/>
    <property type="evidence" value="ECO:0007669"/>
    <property type="project" value="InterPro"/>
</dbReference>
<sequence length="571" mass="63064">MVTNTWYYLGFFFFLTSPICKTALKKTFSILSPSLIRTDRRKLRTRCAAAMFLERFDGQSRLLVRSLMSGPSGALCEVPPGVHRALAVLRRQQQADPDCSSPADMLETLCREEIAGEEAPAAAAPLVCLFPSLFKQNLLSFIYLVHRTLPRTGVVCLLQCLSRDPRPNPWVSALSRQLERSLEARQTEPLCSAACSRRLTELSQRRLGSDEAGGWARCFSGEAAESEPEPEPAALSPDPEALSPEPAPLRKRKSTFTSLDSDGDDVGQQRKRVKTDVCEDESDHEDNPITDTVTPRVSEVDASAENPAADGSNEALPEHIKNAMTLHECIHHGALLCCLFQWDQSSMGVFRVLNDCDPQQVEAICKLLNLSDLPEQTLPKVCSSVLSLSPDLSYSTAATLIKNLLLDKVLSLSEAASRCLVTAVTSLCARYPRPMSHALIGPVLQEENVGAPQAELLNRLIESCLDSHYRLLVFQTTFKVPWSEAALSVIHSLLDLKPDLNEEVFTQFAEQLVRQSSQFTKSVKFAKMMLTVLTKYSGHVTPEHKHALSACLASNQTFLKKSLQAALKRIT</sequence>
<dbReference type="CDD" id="cd07439">
    <property type="entry name" value="FANCE_c-term"/>
    <property type="match status" value="1"/>
</dbReference>
<dbReference type="GO" id="GO:0043240">
    <property type="term" value="C:Fanconi anaemia nuclear complex"/>
    <property type="evidence" value="ECO:0007669"/>
    <property type="project" value="InterPro"/>
</dbReference>
<reference evidence="3" key="2">
    <citation type="submission" date="2025-08" db="UniProtKB">
        <authorList>
            <consortium name="Ensembl"/>
        </authorList>
    </citation>
    <scope>IDENTIFICATION</scope>
</reference>
<evidence type="ECO:0000313" key="4">
    <source>
        <dbReference type="Proteomes" id="UP000472267"/>
    </source>
</evidence>
<evidence type="ECO:0000259" key="2">
    <source>
        <dbReference type="Pfam" id="PF11510"/>
    </source>
</evidence>
<dbReference type="Proteomes" id="UP000472267">
    <property type="component" value="Chromosome 20"/>
</dbReference>
<dbReference type="Gene3D" id="1.25.40.480">
    <property type="match status" value="1"/>
</dbReference>
<dbReference type="InParanoid" id="A0A672JBM2"/>
<dbReference type="Ensembl" id="ENSSFAT00005052087.1">
    <property type="protein sequence ID" value="ENSSFAP00005050450.1"/>
    <property type="gene ID" value="ENSSFAG00005024337.1"/>
</dbReference>
<dbReference type="InterPro" id="IPR039685">
    <property type="entry name" value="FANCE"/>
</dbReference>
<feature type="domain" description="Fanconi Anaemia group E protein C-terminal" evidence="2">
    <location>
        <begin position="350"/>
        <end position="570"/>
    </location>
</feature>
<dbReference type="Pfam" id="PF11510">
    <property type="entry name" value="FA_FANCE"/>
    <property type="match status" value="1"/>
</dbReference>
<protein>
    <submittedName>
        <fullName evidence="3">FA complementation group E</fullName>
    </submittedName>
</protein>